<keyword evidence="2 6" id="KW-0547">Nucleotide-binding</keyword>
<dbReference type="AlphaFoldDB" id="A0A6A5BUG0"/>
<gene>
    <name evidence="9" type="ORF">FDP41_002867</name>
</gene>
<evidence type="ECO:0000313" key="9">
    <source>
        <dbReference type="EMBL" id="KAF0978352.1"/>
    </source>
</evidence>
<dbReference type="PROSITE" id="PS00107">
    <property type="entry name" value="PROTEIN_KINASE_ATP"/>
    <property type="match status" value="1"/>
</dbReference>
<keyword evidence="1" id="KW-0808">Transferase</keyword>
<feature type="compositionally biased region" description="Basic and acidic residues" evidence="7">
    <location>
        <begin position="222"/>
        <end position="231"/>
    </location>
</feature>
<evidence type="ECO:0000256" key="4">
    <source>
        <dbReference type="ARBA" id="ARBA00022840"/>
    </source>
</evidence>
<keyword evidence="3" id="KW-0418">Kinase</keyword>
<dbReference type="GO" id="GO:0005634">
    <property type="term" value="C:nucleus"/>
    <property type="evidence" value="ECO:0007669"/>
    <property type="project" value="TreeGrafter"/>
</dbReference>
<dbReference type="Gene3D" id="1.10.510.10">
    <property type="entry name" value="Transferase(Phosphotransferase) domain 1"/>
    <property type="match status" value="1"/>
</dbReference>
<comment type="caution">
    <text evidence="9">The sequence shown here is derived from an EMBL/GenBank/DDBJ whole genome shotgun (WGS) entry which is preliminary data.</text>
</comment>
<feature type="region of interest" description="Disordered" evidence="7">
    <location>
        <begin position="80"/>
        <end position="121"/>
    </location>
</feature>
<evidence type="ECO:0000256" key="3">
    <source>
        <dbReference type="ARBA" id="ARBA00022777"/>
    </source>
</evidence>
<dbReference type="VEuPathDB" id="AmoebaDB:NF0126010"/>
<organism evidence="9 10">
    <name type="scientific">Naegleria fowleri</name>
    <name type="common">Brain eating amoeba</name>
    <dbReference type="NCBI Taxonomy" id="5763"/>
    <lineage>
        <taxon>Eukaryota</taxon>
        <taxon>Discoba</taxon>
        <taxon>Heterolobosea</taxon>
        <taxon>Tetramitia</taxon>
        <taxon>Eutetramitia</taxon>
        <taxon>Vahlkampfiidae</taxon>
        <taxon>Naegleria</taxon>
    </lineage>
</organism>
<dbReference type="VEuPathDB" id="AmoebaDB:FDP41_002867"/>
<keyword evidence="4 6" id="KW-0067">ATP-binding</keyword>
<evidence type="ECO:0000256" key="2">
    <source>
        <dbReference type="ARBA" id="ARBA00022741"/>
    </source>
</evidence>
<dbReference type="GO" id="GO:0004672">
    <property type="term" value="F:protein kinase activity"/>
    <property type="evidence" value="ECO:0007669"/>
    <property type="project" value="InterPro"/>
</dbReference>
<dbReference type="OrthoDB" id="10252171at2759"/>
<evidence type="ECO:0000256" key="1">
    <source>
        <dbReference type="ARBA" id="ARBA00022679"/>
    </source>
</evidence>
<feature type="compositionally biased region" description="Polar residues" evidence="7">
    <location>
        <begin position="200"/>
        <end position="214"/>
    </location>
</feature>
<dbReference type="GO" id="GO:0005737">
    <property type="term" value="C:cytoplasm"/>
    <property type="evidence" value="ECO:0007669"/>
    <property type="project" value="TreeGrafter"/>
</dbReference>
<reference evidence="9 10" key="1">
    <citation type="journal article" date="2019" name="Sci. Rep.">
        <title>Nanopore sequencing improves the draft genome of the human pathogenic amoeba Naegleria fowleri.</title>
        <authorList>
            <person name="Liechti N."/>
            <person name="Schurch N."/>
            <person name="Bruggmann R."/>
            <person name="Wittwer M."/>
        </authorList>
    </citation>
    <scope>NUCLEOTIDE SEQUENCE [LARGE SCALE GENOMIC DNA]</scope>
    <source>
        <strain evidence="9 10">ATCC 30894</strain>
    </source>
</reference>
<dbReference type="InterPro" id="IPR008271">
    <property type="entry name" value="Ser/Thr_kinase_AS"/>
</dbReference>
<dbReference type="InterPro" id="IPR011009">
    <property type="entry name" value="Kinase-like_dom_sf"/>
</dbReference>
<dbReference type="RefSeq" id="XP_044563065.1">
    <property type="nucleotide sequence ID" value="XM_044706108.1"/>
</dbReference>
<evidence type="ECO:0000259" key="8">
    <source>
        <dbReference type="PROSITE" id="PS50011"/>
    </source>
</evidence>
<accession>A0A6A5BUG0</accession>
<dbReference type="PROSITE" id="PS00108">
    <property type="entry name" value="PROTEIN_KINASE_ST"/>
    <property type="match status" value="1"/>
</dbReference>
<evidence type="ECO:0000256" key="5">
    <source>
        <dbReference type="ARBA" id="ARBA00037982"/>
    </source>
</evidence>
<feature type="region of interest" description="Disordered" evidence="7">
    <location>
        <begin position="1"/>
        <end position="23"/>
    </location>
</feature>
<feature type="compositionally biased region" description="Low complexity" evidence="7">
    <location>
        <begin position="80"/>
        <end position="104"/>
    </location>
</feature>
<dbReference type="InterPro" id="IPR017441">
    <property type="entry name" value="Protein_kinase_ATP_BS"/>
</dbReference>
<feature type="region of interest" description="Disordered" evidence="7">
    <location>
        <begin position="174"/>
        <end position="231"/>
    </location>
</feature>
<evidence type="ECO:0000313" key="10">
    <source>
        <dbReference type="Proteomes" id="UP000444721"/>
    </source>
</evidence>
<protein>
    <recommendedName>
        <fullName evidence="8">Protein kinase domain-containing protein</fullName>
    </recommendedName>
</protein>
<feature type="domain" description="Protein kinase" evidence="8">
    <location>
        <begin position="456"/>
        <end position="755"/>
    </location>
</feature>
<dbReference type="SMART" id="SM00220">
    <property type="entry name" value="S_TKc"/>
    <property type="match status" value="1"/>
</dbReference>
<feature type="compositionally biased region" description="Polar residues" evidence="7">
    <location>
        <begin position="174"/>
        <end position="187"/>
    </location>
</feature>
<name>A0A6A5BUG0_NAEFO</name>
<feature type="binding site" evidence="6">
    <location>
        <position position="485"/>
    </location>
    <ligand>
        <name>ATP</name>
        <dbReference type="ChEBI" id="CHEBI:30616"/>
    </ligand>
</feature>
<proteinExistence type="inferred from homology"/>
<dbReference type="GO" id="GO:0005524">
    <property type="term" value="F:ATP binding"/>
    <property type="evidence" value="ECO:0007669"/>
    <property type="project" value="UniProtKB-UniRule"/>
</dbReference>
<dbReference type="CDD" id="cd14014">
    <property type="entry name" value="STKc_PknB_like"/>
    <property type="match status" value="1"/>
</dbReference>
<dbReference type="Gene3D" id="3.30.200.20">
    <property type="entry name" value="Phosphorylase Kinase, domain 1"/>
    <property type="match status" value="1"/>
</dbReference>
<evidence type="ECO:0000256" key="6">
    <source>
        <dbReference type="PROSITE-ProRule" id="PRU10141"/>
    </source>
</evidence>
<dbReference type="GeneID" id="68110085"/>
<dbReference type="SUPFAM" id="SSF56112">
    <property type="entry name" value="Protein kinase-like (PK-like)"/>
    <property type="match status" value="1"/>
</dbReference>
<dbReference type="Proteomes" id="UP000444721">
    <property type="component" value="Unassembled WGS sequence"/>
</dbReference>
<dbReference type="VEuPathDB" id="AmoebaDB:NfTy_055970"/>
<dbReference type="InterPro" id="IPR000719">
    <property type="entry name" value="Prot_kinase_dom"/>
</dbReference>
<keyword evidence="10" id="KW-1185">Reference proteome</keyword>
<comment type="similarity">
    <text evidence="5">Belongs to the protein kinase superfamily. Ser/Thr protein kinase family. GCN2 subfamily.</text>
</comment>
<dbReference type="Pfam" id="PF00069">
    <property type="entry name" value="Pkinase"/>
    <property type="match status" value="1"/>
</dbReference>
<dbReference type="InterPro" id="IPR050339">
    <property type="entry name" value="CC_SR_Kinase"/>
</dbReference>
<dbReference type="PROSITE" id="PS50011">
    <property type="entry name" value="PROTEIN_KINASE_DOM"/>
    <property type="match status" value="1"/>
</dbReference>
<sequence length="760" mass="85882">MGNTTTPRGATTGDFNIEASSNSGARNYWSANKNYDIDHSDTNLQFSQYVATPTSNLAQSTGERNTPILSKGSVLFPTTTTSISRTSSSRPITGTTTSKTPSSTREVTKPTIMSRDTLPPQQSTGDMMFQQYDQQVYNNSLVPPPQQSSGYIPTESPESYLQALPQIVFTSPVQPQSKNSSVFTKSSPPIKESFSRNFEESSPQASRIPSNSKKSITKPVQPKKETKGDEEYSTKLEKILQPLSISVYINFEEKNIFATITEISTVTELKTLAKEKFNKLQNEDDKNIELYYDSDQLKNIGVTDDNAVNVMKRTFSNKVNEISVLRVVLNKPLQPMNEPVEIPYKFSVEYVNNVFQTSTKKFIMKVSSIETISSFIAKIVERCDFPPGKDLYSLQFLDKTFNQFIDIQDMEEMELDRQGVNELKLKKNTTIAKKVGADSMANYSNAFVGVLIKNRYLATDILGKGGYGIVIGCEDTLTNEKLAIKFILSSNDHQYEKEEDTIKEEESAKREATFMKMLQHEHIATVKQVFTWKEVLEETPEFSGNVLFSPLLCILMERYMYGNVMQTILIDQGKKGPIPLKLVFQIIFQMAKAVSFIHAQNIIHRDIKPHNMLIRSFDPSNNEIHVVLSDFGTAKSDIHTTRHTQIGTLLFEAPEVLLHHSYGLSADMFSLGVTLFQLLSLNVDYNVSFKLIQNEKECQNDMMNLILRNYASYNGEQAYKDVVLKGLMNIVQRLSKLSPQDRLTSQQLAQELDILELEIY</sequence>
<evidence type="ECO:0000256" key="7">
    <source>
        <dbReference type="SAM" id="MobiDB-lite"/>
    </source>
</evidence>
<dbReference type="EMBL" id="VFQX01000030">
    <property type="protein sequence ID" value="KAF0978352.1"/>
    <property type="molecule type" value="Genomic_DNA"/>
</dbReference>
<dbReference type="PANTHER" id="PTHR11042">
    <property type="entry name" value="EUKARYOTIC TRANSLATION INITIATION FACTOR 2-ALPHA KINASE EIF2-ALPHA KINASE -RELATED"/>
    <property type="match status" value="1"/>
</dbReference>